<keyword evidence="2" id="KW-1185">Reference proteome</keyword>
<reference evidence="1 2" key="1">
    <citation type="submission" date="2024-01" db="EMBL/GenBank/DDBJ databases">
        <title>The complete chloroplast genome sequence of Lithospermum erythrorhizon: insights into the phylogenetic relationship among Boraginaceae species and the maternal lineages of purple gromwells.</title>
        <authorList>
            <person name="Okada T."/>
            <person name="Watanabe K."/>
        </authorList>
    </citation>
    <scope>NUCLEOTIDE SEQUENCE [LARGE SCALE GENOMIC DNA]</scope>
</reference>
<evidence type="ECO:0008006" key="3">
    <source>
        <dbReference type="Google" id="ProtNLM"/>
    </source>
</evidence>
<dbReference type="Proteomes" id="UP001454036">
    <property type="component" value="Unassembled WGS sequence"/>
</dbReference>
<dbReference type="EMBL" id="BAABME010021460">
    <property type="protein sequence ID" value="GAA0163358.1"/>
    <property type="molecule type" value="Genomic_DNA"/>
</dbReference>
<dbReference type="AlphaFoldDB" id="A0AAV3QI67"/>
<comment type="caution">
    <text evidence="1">The sequence shown here is derived from an EMBL/GenBank/DDBJ whole genome shotgun (WGS) entry which is preliminary data.</text>
</comment>
<name>A0AAV3QI67_LITER</name>
<evidence type="ECO:0000313" key="1">
    <source>
        <dbReference type="EMBL" id="GAA0163358.1"/>
    </source>
</evidence>
<evidence type="ECO:0000313" key="2">
    <source>
        <dbReference type="Proteomes" id="UP001454036"/>
    </source>
</evidence>
<proteinExistence type="predicted"/>
<accession>A0AAV3QI67</accession>
<sequence>MLISFIMKRWDVLLKCSSPTPPPTPIGNKTIRYQLLKFDNARVHLHAPWQMGLPVNDVDESQDAHVEGEEIRIKLPAIAYGSRDIIMED</sequence>
<organism evidence="1 2">
    <name type="scientific">Lithospermum erythrorhizon</name>
    <name type="common">Purple gromwell</name>
    <name type="synonym">Lithospermum officinale var. erythrorhizon</name>
    <dbReference type="NCBI Taxonomy" id="34254"/>
    <lineage>
        <taxon>Eukaryota</taxon>
        <taxon>Viridiplantae</taxon>
        <taxon>Streptophyta</taxon>
        <taxon>Embryophyta</taxon>
        <taxon>Tracheophyta</taxon>
        <taxon>Spermatophyta</taxon>
        <taxon>Magnoliopsida</taxon>
        <taxon>eudicotyledons</taxon>
        <taxon>Gunneridae</taxon>
        <taxon>Pentapetalae</taxon>
        <taxon>asterids</taxon>
        <taxon>lamiids</taxon>
        <taxon>Boraginales</taxon>
        <taxon>Boraginaceae</taxon>
        <taxon>Boraginoideae</taxon>
        <taxon>Lithospermeae</taxon>
        <taxon>Lithospermum</taxon>
    </lineage>
</organism>
<gene>
    <name evidence="1" type="ORF">LIER_39583</name>
</gene>
<protein>
    <recommendedName>
        <fullName evidence="3">Peptidylprolyl isomerase</fullName>
    </recommendedName>
</protein>